<feature type="compositionally biased region" description="Polar residues" evidence="7">
    <location>
        <begin position="956"/>
        <end position="965"/>
    </location>
</feature>
<keyword evidence="4 6" id="KW-0862">Zinc</keyword>
<feature type="compositionally biased region" description="Polar residues" evidence="7">
    <location>
        <begin position="819"/>
        <end position="830"/>
    </location>
</feature>
<evidence type="ECO:0000256" key="2">
    <source>
        <dbReference type="ARBA" id="ARBA00022737"/>
    </source>
</evidence>
<feature type="region of interest" description="Disordered" evidence="7">
    <location>
        <begin position="496"/>
        <end position="577"/>
    </location>
</feature>
<name>A0A0C9U606_PAXIN</name>
<feature type="compositionally biased region" description="Acidic residues" evidence="7">
    <location>
        <begin position="552"/>
        <end position="564"/>
    </location>
</feature>
<dbReference type="PROSITE" id="PS50157">
    <property type="entry name" value="ZINC_FINGER_C2H2_2"/>
    <property type="match status" value="7"/>
</dbReference>
<dbReference type="EMBL" id="KN819342">
    <property type="protein sequence ID" value="KIJ14586.1"/>
    <property type="molecule type" value="Genomic_DNA"/>
</dbReference>
<feature type="domain" description="LIM zinc-binding" evidence="9">
    <location>
        <begin position="233"/>
        <end position="308"/>
    </location>
</feature>
<evidence type="ECO:0000256" key="5">
    <source>
        <dbReference type="PROSITE-ProRule" id="PRU00042"/>
    </source>
</evidence>
<feature type="region of interest" description="Disordered" evidence="7">
    <location>
        <begin position="956"/>
        <end position="1015"/>
    </location>
</feature>
<dbReference type="GO" id="GO:0030695">
    <property type="term" value="F:GTPase regulator activity"/>
    <property type="evidence" value="ECO:0007669"/>
    <property type="project" value="UniProtKB-ARBA"/>
</dbReference>
<reference evidence="11 12" key="1">
    <citation type="submission" date="2014-06" db="EMBL/GenBank/DDBJ databases">
        <authorList>
            <consortium name="DOE Joint Genome Institute"/>
            <person name="Kuo A."/>
            <person name="Kohler A."/>
            <person name="Nagy L.G."/>
            <person name="Floudas D."/>
            <person name="Copeland A."/>
            <person name="Barry K.W."/>
            <person name="Cichocki N."/>
            <person name="Veneault-Fourrey C."/>
            <person name="LaButti K."/>
            <person name="Lindquist E.A."/>
            <person name="Lipzen A."/>
            <person name="Lundell T."/>
            <person name="Morin E."/>
            <person name="Murat C."/>
            <person name="Sun H."/>
            <person name="Tunlid A."/>
            <person name="Henrissat B."/>
            <person name="Grigoriev I.V."/>
            <person name="Hibbett D.S."/>
            <person name="Martin F."/>
            <person name="Nordberg H.P."/>
            <person name="Cantor M.N."/>
            <person name="Hua S.X."/>
        </authorList>
    </citation>
    <scope>NUCLEOTIDE SEQUENCE [LARGE SCALE GENOMIC DNA]</scope>
    <source>
        <strain evidence="11 12">ATCC 200175</strain>
    </source>
</reference>
<evidence type="ECO:0000259" key="10">
    <source>
        <dbReference type="PROSITE" id="PS50157"/>
    </source>
</evidence>
<evidence type="ECO:0000256" key="8">
    <source>
        <dbReference type="SAM" id="Phobius"/>
    </source>
</evidence>
<feature type="region of interest" description="Disordered" evidence="7">
    <location>
        <begin position="608"/>
        <end position="636"/>
    </location>
</feature>
<keyword evidence="8" id="KW-0472">Membrane</keyword>
<dbReference type="GO" id="GO:0008270">
    <property type="term" value="F:zinc ion binding"/>
    <property type="evidence" value="ECO:0007669"/>
    <property type="project" value="UniProtKB-KW"/>
</dbReference>
<dbReference type="PANTHER" id="PTHR24379">
    <property type="entry name" value="KRAB AND ZINC FINGER DOMAIN-CONTAINING"/>
    <property type="match status" value="1"/>
</dbReference>
<dbReference type="PROSITE" id="PS50023">
    <property type="entry name" value="LIM_DOMAIN_2"/>
    <property type="match status" value="1"/>
</dbReference>
<feature type="domain" description="C2H2-type" evidence="10">
    <location>
        <begin position="171"/>
        <end position="195"/>
    </location>
</feature>
<dbReference type="AlphaFoldDB" id="A0A0C9U606"/>
<feature type="domain" description="C2H2-type" evidence="10">
    <location>
        <begin position="323"/>
        <end position="347"/>
    </location>
</feature>
<feature type="compositionally biased region" description="Polar residues" evidence="7">
    <location>
        <begin position="520"/>
        <end position="531"/>
    </location>
</feature>
<keyword evidence="12" id="KW-1185">Reference proteome</keyword>
<evidence type="ECO:0008006" key="13">
    <source>
        <dbReference type="Google" id="ProtNLM"/>
    </source>
</evidence>
<feature type="region of interest" description="Disordered" evidence="7">
    <location>
        <begin position="843"/>
        <end position="904"/>
    </location>
</feature>
<keyword evidence="6" id="KW-0440">LIM domain</keyword>
<dbReference type="HOGENOM" id="CLU_309295_0_0_1"/>
<dbReference type="Gene3D" id="3.30.160.60">
    <property type="entry name" value="Classic Zinc Finger"/>
    <property type="match status" value="4"/>
</dbReference>
<protein>
    <recommendedName>
        <fullName evidence="13">C2H2-type domain-containing protein</fullName>
    </recommendedName>
</protein>
<keyword evidence="3 5" id="KW-0863">Zinc-finger</keyword>
<dbReference type="InterPro" id="IPR001781">
    <property type="entry name" value="Znf_LIM"/>
</dbReference>
<dbReference type="Pfam" id="PF12874">
    <property type="entry name" value="zf-met"/>
    <property type="match status" value="2"/>
</dbReference>
<keyword evidence="8" id="KW-1133">Transmembrane helix</keyword>
<feature type="domain" description="C2H2-type" evidence="10">
    <location>
        <begin position="233"/>
        <end position="256"/>
    </location>
</feature>
<sequence>MTRQHQDLMHAGCQTYKKKPISKASLGRHTKAKHSDRYCCDTCGEVLRSQQALDQHTETKHPRRYCCDTCSIVLPSQQALAQHHTDKHLFFECLYCKCKFTTRQSLDQHEEYQHSHRYCCDMCGKVLRSQQALDQHTETKHPRRYCCDTCSIILPSKQALAQHHTDKHLFFECLYCECKFTTSQSLDQHEEYQHSPCYCDTCGTALHSQEALDQHHIDNHPLFEEQYDESQHWYCQTCEKEFVSKATFDQHMRANHPPCYYCDTCGTALHSQEALDQHHIDNHPLFEGQYDESQHWYCQTCEKEFVSKATFDQHTRANHPPCYYCDTCGTALHSQEALDQHHTDRHTPLEWMLRARVPSLAPDTREAQHPPRFECQYCDLKFSTDDARRNHEDDEHHRAFEWQHGDLMFASDDARLQHENAKHNFTCRYCNQAFILPESRHYHEQMNHILAFQCSCCCLDFHTMHERDAHEKFHHSYYGTVVSSLSAAQPQPVPSCSSALSFSPRSIRSKPSHISDTKRSQLASSATSQCSHAEADESLHDPAQSQTSDEAQTSDEETSSLDEQDISHPSDDSPSITRPQDLICCSAIYEQPCTYSICQRPPASPCSSSTCDDDKPDDGQDDARSIASGGSDSQDGPAEDFQAVCLCVSCSQVFDTDKDLRGHGCASRGTIFQLAPQCSFCYIQFGDESSLLKHLNEDRMSFRCHLCQTLCCSNDMLQAHLLDHPTCRRCGEVFIDDLTLCNHVGSEHPVAVCWDCDGAVVEQDSLELHYAVSSKHPSCRLCGVGKRDTDDMEEHIKNRHITELYDFTPSEIEMSQSNEQVAIEGSPTTTSDEESVLVEKQPATENGGDLGQEVLGEPEPEPSSTTLVDETSSLVHEELHEPPTSPLQTDIPLSINPPSTLPSSHREADHLVVTTAASGVASAQLSAQYIRNHRATELHNPTPDDIEVPQSNEQVAIDGSSNTTGDGEPVQIEKQPATDNGDGFERGALGEPEPPSPTSVKETSSPMREELHDPRTGPLQIKLSLSLSTASWLRFAVLLLINIYLYRRK</sequence>
<feature type="domain" description="C2H2-type" evidence="10">
    <location>
        <begin position="296"/>
        <end position="319"/>
    </location>
</feature>
<feature type="transmembrane region" description="Helical" evidence="8">
    <location>
        <begin position="1023"/>
        <end position="1046"/>
    </location>
</feature>
<feature type="domain" description="C2H2-type" evidence="10">
    <location>
        <begin position="118"/>
        <end position="141"/>
    </location>
</feature>
<keyword evidence="2" id="KW-0677">Repeat</keyword>
<evidence type="ECO:0000256" key="3">
    <source>
        <dbReference type="ARBA" id="ARBA00022771"/>
    </source>
</evidence>
<gene>
    <name evidence="11" type="ORF">PAXINDRAFT_100062</name>
</gene>
<evidence type="ECO:0000313" key="11">
    <source>
        <dbReference type="EMBL" id="KIJ14586.1"/>
    </source>
</evidence>
<accession>A0A0C9U606</accession>
<evidence type="ECO:0000256" key="1">
    <source>
        <dbReference type="ARBA" id="ARBA00022723"/>
    </source>
</evidence>
<dbReference type="OrthoDB" id="6105938at2759"/>
<evidence type="ECO:0000256" key="4">
    <source>
        <dbReference type="ARBA" id="ARBA00022833"/>
    </source>
</evidence>
<dbReference type="Pfam" id="PF13912">
    <property type="entry name" value="zf-C2H2_6"/>
    <property type="match status" value="3"/>
</dbReference>
<feature type="compositionally biased region" description="Polar residues" evidence="7">
    <location>
        <begin position="862"/>
        <end position="874"/>
    </location>
</feature>
<feature type="domain" description="C2H2-type" evidence="10">
    <location>
        <begin position="91"/>
        <end position="115"/>
    </location>
</feature>
<keyword evidence="8" id="KW-0812">Transmembrane</keyword>
<reference evidence="12" key="2">
    <citation type="submission" date="2015-01" db="EMBL/GenBank/DDBJ databases">
        <title>Evolutionary Origins and Diversification of the Mycorrhizal Mutualists.</title>
        <authorList>
            <consortium name="DOE Joint Genome Institute"/>
            <consortium name="Mycorrhizal Genomics Consortium"/>
            <person name="Kohler A."/>
            <person name="Kuo A."/>
            <person name="Nagy L.G."/>
            <person name="Floudas D."/>
            <person name="Copeland A."/>
            <person name="Barry K.W."/>
            <person name="Cichocki N."/>
            <person name="Veneault-Fourrey C."/>
            <person name="LaButti K."/>
            <person name="Lindquist E.A."/>
            <person name="Lipzen A."/>
            <person name="Lundell T."/>
            <person name="Morin E."/>
            <person name="Murat C."/>
            <person name="Riley R."/>
            <person name="Ohm R."/>
            <person name="Sun H."/>
            <person name="Tunlid A."/>
            <person name="Henrissat B."/>
            <person name="Grigoriev I.V."/>
            <person name="Hibbett D.S."/>
            <person name="Martin F."/>
        </authorList>
    </citation>
    <scope>NUCLEOTIDE SEQUENCE [LARGE SCALE GENOMIC DNA]</scope>
    <source>
        <strain evidence="12">ATCC 200175</strain>
    </source>
</reference>
<dbReference type="SMART" id="SM00355">
    <property type="entry name" value="ZnF_C2H2"/>
    <property type="match status" value="19"/>
</dbReference>
<evidence type="ECO:0000313" key="12">
    <source>
        <dbReference type="Proteomes" id="UP000053647"/>
    </source>
</evidence>
<evidence type="ECO:0000256" key="7">
    <source>
        <dbReference type="SAM" id="MobiDB-lite"/>
    </source>
</evidence>
<dbReference type="PANTHER" id="PTHR24379:SF121">
    <property type="entry name" value="C2H2-TYPE DOMAIN-CONTAINING PROTEIN"/>
    <property type="match status" value="1"/>
</dbReference>
<dbReference type="Proteomes" id="UP000053647">
    <property type="component" value="Unassembled WGS sequence"/>
</dbReference>
<dbReference type="InterPro" id="IPR013087">
    <property type="entry name" value="Znf_C2H2_type"/>
</dbReference>
<evidence type="ECO:0000256" key="6">
    <source>
        <dbReference type="PROSITE-ProRule" id="PRU00125"/>
    </source>
</evidence>
<feature type="domain" description="C2H2-type" evidence="10">
    <location>
        <begin position="38"/>
        <end position="61"/>
    </location>
</feature>
<organism evidence="11 12">
    <name type="scientific">Paxillus involutus ATCC 200175</name>
    <dbReference type="NCBI Taxonomy" id="664439"/>
    <lineage>
        <taxon>Eukaryota</taxon>
        <taxon>Fungi</taxon>
        <taxon>Dikarya</taxon>
        <taxon>Basidiomycota</taxon>
        <taxon>Agaricomycotina</taxon>
        <taxon>Agaricomycetes</taxon>
        <taxon>Agaricomycetidae</taxon>
        <taxon>Boletales</taxon>
        <taxon>Paxilineae</taxon>
        <taxon>Paxillaceae</taxon>
        <taxon>Paxillus</taxon>
    </lineage>
</organism>
<feature type="compositionally biased region" description="Polar residues" evidence="7">
    <location>
        <begin position="496"/>
        <end position="506"/>
    </location>
</feature>
<feature type="region of interest" description="Disordered" evidence="7">
    <location>
        <begin position="819"/>
        <end position="838"/>
    </location>
</feature>
<dbReference type="PROSITE" id="PS00028">
    <property type="entry name" value="ZINC_FINGER_C2H2_1"/>
    <property type="match status" value="9"/>
</dbReference>
<evidence type="ECO:0000259" key="9">
    <source>
        <dbReference type="PROSITE" id="PS50023"/>
    </source>
</evidence>
<proteinExistence type="predicted"/>
<keyword evidence="1 6" id="KW-0479">Metal-binding</keyword>